<dbReference type="OMA" id="PRCRHWL"/>
<sequence length="99" mass="11957">MASRALLILLAVAMVFSLATAFYELDDDLDFEALEQEMEKRDNDRYEELMEMDKRSFPRCRHWLTNVLCRCDNKYGKFEEERYYCMSRQRGYKGSVPFR</sequence>
<evidence type="ECO:0000313" key="2">
    <source>
        <dbReference type="EnsemblMetazoa" id="XP_038066233.1"/>
    </source>
</evidence>
<evidence type="ECO:0000313" key="3">
    <source>
        <dbReference type="Proteomes" id="UP000887568"/>
    </source>
</evidence>
<organism evidence="2 3">
    <name type="scientific">Patiria miniata</name>
    <name type="common">Bat star</name>
    <name type="synonym">Asterina miniata</name>
    <dbReference type="NCBI Taxonomy" id="46514"/>
    <lineage>
        <taxon>Eukaryota</taxon>
        <taxon>Metazoa</taxon>
        <taxon>Echinodermata</taxon>
        <taxon>Eleutherozoa</taxon>
        <taxon>Asterozoa</taxon>
        <taxon>Asteroidea</taxon>
        <taxon>Valvatacea</taxon>
        <taxon>Valvatida</taxon>
        <taxon>Asterinidae</taxon>
        <taxon>Patiria</taxon>
    </lineage>
</organism>
<reference evidence="2" key="1">
    <citation type="submission" date="2022-11" db="UniProtKB">
        <authorList>
            <consortium name="EnsemblMetazoa"/>
        </authorList>
    </citation>
    <scope>IDENTIFICATION</scope>
</reference>
<protein>
    <submittedName>
        <fullName evidence="2">Uncharacterized protein</fullName>
    </submittedName>
</protein>
<dbReference type="Proteomes" id="UP000887568">
    <property type="component" value="Unplaced"/>
</dbReference>
<dbReference type="OrthoDB" id="10388009at2759"/>
<dbReference type="RefSeq" id="XP_038066233.1">
    <property type="nucleotide sequence ID" value="XM_038210305.1"/>
</dbReference>
<dbReference type="AlphaFoldDB" id="A0A914ARF0"/>
<accession>A0A914ARF0</accession>
<evidence type="ECO:0000256" key="1">
    <source>
        <dbReference type="SAM" id="SignalP"/>
    </source>
</evidence>
<keyword evidence="3" id="KW-1185">Reference proteome</keyword>
<keyword evidence="1" id="KW-0732">Signal</keyword>
<feature type="chain" id="PRO_5036858557" evidence="1">
    <location>
        <begin position="22"/>
        <end position="99"/>
    </location>
</feature>
<dbReference type="GeneID" id="119736263"/>
<proteinExistence type="predicted"/>
<feature type="signal peptide" evidence="1">
    <location>
        <begin position="1"/>
        <end position="21"/>
    </location>
</feature>
<dbReference type="EnsemblMetazoa" id="XM_038210305.1">
    <property type="protein sequence ID" value="XP_038066233.1"/>
    <property type="gene ID" value="LOC119736263"/>
</dbReference>
<name>A0A914ARF0_PATMI</name>